<feature type="region of interest" description="Disordered" evidence="1">
    <location>
        <begin position="287"/>
        <end position="316"/>
    </location>
</feature>
<dbReference type="GO" id="GO:0043130">
    <property type="term" value="F:ubiquitin binding"/>
    <property type="evidence" value="ECO:0007669"/>
    <property type="project" value="TreeGrafter"/>
</dbReference>
<dbReference type="Gene3D" id="1.10.8.10">
    <property type="entry name" value="DNA helicase RuvA subunit, C-terminal domain"/>
    <property type="match status" value="1"/>
</dbReference>
<accession>A0A7S1A4Z2</accession>
<dbReference type="InterPro" id="IPR001012">
    <property type="entry name" value="UBX_dom"/>
</dbReference>
<name>A0A7S1A4Z2_NOCSC</name>
<proteinExistence type="predicted"/>
<evidence type="ECO:0000313" key="3">
    <source>
        <dbReference type="EMBL" id="CAD8842790.1"/>
    </source>
</evidence>
<dbReference type="CDD" id="cd01767">
    <property type="entry name" value="UBX"/>
    <property type="match status" value="1"/>
</dbReference>
<feature type="region of interest" description="Disordered" evidence="1">
    <location>
        <begin position="333"/>
        <end position="390"/>
    </location>
</feature>
<dbReference type="Gene3D" id="3.10.20.90">
    <property type="entry name" value="Phosphatidylinositol 3-kinase Catalytic Subunit, Chain A, domain 1"/>
    <property type="match status" value="1"/>
</dbReference>
<feature type="compositionally biased region" description="Polar residues" evidence="1">
    <location>
        <begin position="338"/>
        <end position="351"/>
    </location>
</feature>
<dbReference type="Pfam" id="PF14555">
    <property type="entry name" value="UBA_4"/>
    <property type="match status" value="1"/>
</dbReference>
<dbReference type="EMBL" id="HBFQ01024284">
    <property type="protein sequence ID" value="CAD8842790.1"/>
    <property type="molecule type" value="Transcribed_RNA"/>
</dbReference>
<feature type="domain" description="UBX" evidence="2">
    <location>
        <begin position="412"/>
        <end position="498"/>
    </location>
</feature>
<sequence>MAASALVQQFVEVTQASDHEAHRLLGCADGDLETALAMYFASMEEGTSSSSAGVEPPPVVVRDEVRETSSPPPVVIGHSSEEEEALLGERRPQSAFECFKRGRRGPEPLGVGAGMFSALTQTLTSGVRVLTGVASEEFDDYFEANFGRPTPPISNLGYAETVRCCDAERKLILLWFHRGGAKFADELCTTVLQNEQVLDCLWEHYVVFGGDVDRFEPSQIATLVGVYTFPAMVILQPASRGSWDHFLIEWPRGTHARPIHRILPHSVTGFAVDAVASVIRSTPLELSERRTVEETAQRETASRQEEARQLRAAQDAEYEDSLLMDQIRQISADEARTAQPSDQGESRSAATDQVAPEVLDQVEAPPSKLEPSTNSTEDDAREQCPSGGPSITDLRMIAALELKDIPEHTASDEVPSSKIMVRLPAGKRIERCFSSEAAVADIYAWADCAGELALLHGGERLEVPEQFQLLTSFPMKPLDDIKALLKDAGLVPSAALVMKVVSSAESD</sequence>
<dbReference type="SMART" id="SM00594">
    <property type="entry name" value="UAS"/>
    <property type="match status" value="1"/>
</dbReference>
<dbReference type="InterPro" id="IPR029071">
    <property type="entry name" value="Ubiquitin-like_domsf"/>
</dbReference>
<dbReference type="Gene3D" id="3.40.30.10">
    <property type="entry name" value="Glutaredoxin"/>
    <property type="match status" value="1"/>
</dbReference>
<reference evidence="3" key="1">
    <citation type="submission" date="2021-01" db="EMBL/GenBank/DDBJ databases">
        <authorList>
            <person name="Corre E."/>
            <person name="Pelletier E."/>
            <person name="Niang G."/>
            <person name="Scheremetjew M."/>
            <person name="Finn R."/>
            <person name="Kale V."/>
            <person name="Holt S."/>
            <person name="Cochrane G."/>
            <person name="Meng A."/>
            <person name="Brown T."/>
            <person name="Cohen L."/>
        </authorList>
    </citation>
    <scope>NUCLEOTIDE SEQUENCE</scope>
</reference>
<organism evidence="3">
    <name type="scientific">Noctiluca scintillans</name>
    <name type="common">Sea sparkle</name>
    <name type="synonym">Red tide dinoflagellate</name>
    <dbReference type="NCBI Taxonomy" id="2966"/>
    <lineage>
        <taxon>Eukaryota</taxon>
        <taxon>Sar</taxon>
        <taxon>Alveolata</taxon>
        <taxon>Dinophyceae</taxon>
        <taxon>Noctilucales</taxon>
        <taxon>Noctilucaceae</taxon>
        <taxon>Noctiluca</taxon>
    </lineage>
</organism>
<dbReference type="InterPro" id="IPR009060">
    <property type="entry name" value="UBA-like_sf"/>
</dbReference>
<dbReference type="InterPro" id="IPR006577">
    <property type="entry name" value="UAS"/>
</dbReference>
<dbReference type="PANTHER" id="PTHR23322">
    <property type="entry name" value="FAS-ASSOCIATED PROTEIN"/>
    <property type="match status" value="1"/>
</dbReference>
<dbReference type="PROSITE" id="PS50033">
    <property type="entry name" value="UBX"/>
    <property type="match status" value="1"/>
</dbReference>
<dbReference type="SUPFAM" id="SSF52833">
    <property type="entry name" value="Thioredoxin-like"/>
    <property type="match status" value="1"/>
</dbReference>
<dbReference type="AlphaFoldDB" id="A0A7S1A4Z2"/>
<dbReference type="SMART" id="SM00166">
    <property type="entry name" value="UBX"/>
    <property type="match status" value="1"/>
</dbReference>
<feature type="compositionally biased region" description="Basic and acidic residues" evidence="1">
    <location>
        <begin position="287"/>
        <end position="309"/>
    </location>
</feature>
<protein>
    <recommendedName>
        <fullName evidence="2">UBX domain-containing protein</fullName>
    </recommendedName>
</protein>
<dbReference type="InterPro" id="IPR050730">
    <property type="entry name" value="UBX_domain-protein"/>
</dbReference>
<evidence type="ECO:0000259" key="2">
    <source>
        <dbReference type="PROSITE" id="PS50033"/>
    </source>
</evidence>
<gene>
    <name evidence="3" type="ORF">NSCI0253_LOCUS17138</name>
</gene>
<evidence type="ECO:0000256" key="1">
    <source>
        <dbReference type="SAM" id="MobiDB-lite"/>
    </source>
</evidence>
<dbReference type="InterPro" id="IPR036249">
    <property type="entry name" value="Thioredoxin-like_sf"/>
</dbReference>
<dbReference type="SUPFAM" id="SSF54236">
    <property type="entry name" value="Ubiquitin-like"/>
    <property type="match status" value="1"/>
</dbReference>
<dbReference type="SUPFAM" id="SSF46934">
    <property type="entry name" value="UBA-like"/>
    <property type="match status" value="1"/>
</dbReference>
<dbReference type="Pfam" id="PF00789">
    <property type="entry name" value="UBX"/>
    <property type="match status" value="1"/>
</dbReference>